<gene>
    <name evidence="7" type="ORF">EPI10_020741</name>
</gene>
<proteinExistence type="inferred from homology"/>
<dbReference type="GO" id="GO:0005634">
    <property type="term" value="C:nucleus"/>
    <property type="evidence" value="ECO:0007669"/>
    <property type="project" value="TreeGrafter"/>
</dbReference>
<evidence type="ECO:0000256" key="3">
    <source>
        <dbReference type="ARBA" id="ARBA00022723"/>
    </source>
</evidence>
<dbReference type="GO" id="GO:0008081">
    <property type="term" value="F:phosphoric diester hydrolase activity"/>
    <property type="evidence" value="ECO:0007669"/>
    <property type="project" value="TreeGrafter"/>
</dbReference>
<dbReference type="PANTHER" id="PTHR22748:SF11">
    <property type="entry name" value="OS07G0184032 PROTEIN"/>
    <property type="match status" value="1"/>
</dbReference>
<evidence type="ECO:0000256" key="2">
    <source>
        <dbReference type="ARBA" id="ARBA00007092"/>
    </source>
</evidence>
<dbReference type="GO" id="GO:0003906">
    <property type="term" value="F:DNA-(apurinic or apyrimidinic site) endonuclease activity"/>
    <property type="evidence" value="ECO:0007669"/>
    <property type="project" value="TreeGrafter"/>
</dbReference>
<organism evidence="7 8">
    <name type="scientific">Gossypium australe</name>
    <dbReference type="NCBI Taxonomy" id="47621"/>
    <lineage>
        <taxon>Eukaryota</taxon>
        <taxon>Viridiplantae</taxon>
        <taxon>Streptophyta</taxon>
        <taxon>Embryophyta</taxon>
        <taxon>Tracheophyta</taxon>
        <taxon>Spermatophyta</taxon>
        <taxon>Magnoliopsida</taxon>
        <taxon>eudicotyledons</taxon>
        <taxon>Gunneridae</taxon>
        <taxon>Pentapetalae</taxon>
        <taxon>rosids</taxon>
        <taxon>malvids</taxon>
        <taxon>Malvales</taxon>
        <taxon>Malvaceae</taxon>
        <taxon>Malvoideae</taxon>
        <taxon>Gossypium</taxon>
    </lineage>
</organism>
<comment type="similarity">
    <text evidence="2">Belongs to the DNA repair enzymes AP/ExoA family.</text>
</comment>
<keyword evidence="4" id="KW-0378">Hydrolase</keyword>
<evidence type="ECO:0000256" key="5">
    <source>
        <dbReference type="ARBA" id="ARBA00022842"/>
    </source>
</evidence>
<comment type="caution">
    <text evidence="7">The sequence shown here is derived from an EMBL/GenBank/DDBJ whole genome shotgun (WGS) entry which is preliminary data.</text>
</comment>
<keyword evidence="3" id="KW-0479">Metal-binding</keyword>
<evidence type="ECO:0000256" key="4">
    <source>
        <dbReference type="ARBA" id="ARBA00022801"/>
    </source>
</evidence>
<evidence type="ECO:0000313" key="8">
    <source>
        <dbReference type="Proteomes" id="UP000325315"/>
    </source>
</evidence>
<evidence type="ECO:0000259" key="6">
    <source>
        <dbReference type="Pfam" id="PF03372"/>
    </source>
</evidence>
<feature type="domain" description="Endonuclease/exonuclease/phosphatase" evidence="6">
    <location>
        <begin position="4"/>
        <end position="78"/>
    </location>
</feature>
<dbReference type="AlphaFoldDB" id="A0A5B6WGU7"/>
<dbReference type="Proteomes" id="UP000325315">
    <property type="component" value="Unassembled WGS sequence"/>
</dbReference>
<reference evidence="8" key="1">
    <citation type="journal article" date="2019" name="Plant Biotechnol. J.">
        <title>Genome sequencing of the Australian wild diploid species Gossypium australe highlights disease resistance and delayed gland morphogenesis.</title>
        <authorList>
            <person name="Cai Y."/>
            <person name="Cai X."/>
            <person name="Wang Q."/>
            <person name="Wang P."/>
            <person name="Zhang Y."/>
            <person name="Cai C."/>
            <person name="Xu Y."/>
            <person name="Wang K."/>
            <person name="Zhou Z."/>
            <person name="Wang C."/>
            <person name="Geng S."/>
            <person name="Li B."/>
            <person name="Dong Q."/>
            <person name="Hou Y."/>
            <person name="Wang H."/>
            <person name="Ai P."/>
            <person name="Liu Z."/>
            <person name="Yi F."/>
            <person name="Sun M."/>
            <person name="An G."/>
            <person name="Cheng J."/>
            <person name="Zhang Y."/>
            <person name="Shi Q."/>
            <person name="Xie Y."/>
            <person name="Shi X."/>
            <person name="Chang Y."/>
            <person name="Huang F."/>
            <person name="Chen Y."/>
            <person name="Hong S."/>
            <person name="Mi L."/>
            <person name="Sun Q."/>
            <person name="Zhang L."/>
            <person name="Zhou B."/>
            <person name="Peng R."/>
            <person name="Zhang X."/>
            <person name="Liu F."/>
        </authorList>
    </citation>
    <scope>NUCLEOTIDE SEQUENCE [LARGE SCALE GENOMIC DNA]</scope>
    <source>
        <strain evidence="8">cv. PA1801</strain>
    </source>
</reference>
<dbReference type="GO" id="GO:0008311">
    <property type="term" value="F:double-stranded DNA 3'-5' DNA exonuclease activity"/>
    <property type="evidence" value="ECO:0007669"/>
    <property type="project" value="TreeGrafter"/>
</dbReference>
<dbReference type="SUPFAM" id="SSF56219">
    <property type="entry name" value="DNase I-like"/>
    <property type="match status" value="1"/>
</dbReference>
<protein>
    <submittedName>
        <fullName evidence="7">Transcriptional regulator ATRX</fullName>
    </submittedName>
</protein>
<dbReference type="OrthoDB" id="1881450at2759"/>
<evidence type="ECO:0000313" key="7">
    <source>
        <dbReference type="EMBL" id="KAA3480295.1"/>
    </source>
</evidence>
<keyword evidence="8" id="KW-1185">Reference proteome</keyword>
<dbReference type="GO" id="GO:0046872">
    <property type="term" value="F:metal ion binding"/>
    <property type="evidence" value="ECO:0007669"/>
    <property type="project" value="UniProtKB-KW"/>
</dbReference>
<sequence length="130" mass="15063">MRIVSWNVRGLGTEVKIAMVRRLVSKHRVDVCFLQESKLVIVSGDLIRRIWGDDDFDFRYAGALGRSGEGNSLSERWDGVLINVYAPNLLSEQRSFWEEMLMFRYQFSKHIGLWGVILMRLGIRMKGVIV</sequence>
<accession>A0A5B6WGU7</accession>
<dbReference type="InterPro" id="IPR005135">
    <property type="entry name" value="Endo/exonuclease/phosphatase"/>
</dbReference>
<dbReference type="Gene3D" id="3.60.10.10">
    <property type="entry name" value="Endonuclease/exonuclease/phosphatase"/>
    <property type="match status" value="1"/>
</dbReference>
<dbReference type="InterPro" id="IPR036691">
    <property type="entry name" value="Endo/exonu/phosph_ase_sf"/>
</dbReference>
<name>A0A5B6WGU7_9ROSI</name>
<dbReference type="Pfam" id="PF03372">
    <property type="entry name" value="Exo_endo_phos"/>
    <property type="match status" value="1"/>
</dbReference>
<dbReference type="GO" id="GO:0006284">
    <property type="term" value="P:base-excision repair"/>
    <property type="evidence" value="ECO:0007669"/>
    <property type="project" value="TreeGrafter"/>
</dbReference>
<dbReference type="PANTHER" id="PTHR22748">
    <property type="entry name" value="AP ENDONUCLEASE"/>
    <property type="match status" value="1"/>
</dbReference>
<dbReference type="InterPro" id="IPR004808">
    <property type="entry name" value="AP_endonuc_1"/>
</dbReference>
<dbReference type="EMBL" id="SMMG02000003">
    <property type="protein sequence ID" value="KAA3480295.1"/>
    <property type="molecule type" value="Genomic_DNA"/>
</dbReference>
<comment type="cofactor">
    <cofactor evidence="1">
        <name>Mg(2+)</name>
        <dbReference type="ChEBI" id="CHEBI:18420"/>
    </cofactor>
</comment>
<evidence type="ECO:0000256" key="1">
    <source>
        <dbReference type="ARBA" id="ARBA00001946"/>
    </source>
</evidence>
<keyword evidence="5" id="KW-0460">Magnesium</keyword>